<feature type="transmembrane region" description="Helical" evidence="16">
    <location>
        <begin position="880"/>
        <end position="899"/>
    </location>
</feature>
<dbReference type="InterPro" id="IPR023298">
    <property type="entry name" value="ATPase_P-typ_TM_dom_sf"/>
</dbReference>
<evidence type="ECO:0000256" key="10">
    <source>
        <dbReference type="ARBA" id="ARBA00022989"/>
    </source>
</evidence>
<dbReference type="GO" id="GO:0005524">
    <property type="term" value="F:ATP binding"/>
    <property type="evidence" value="ECO:0007669"/>
    <property type="project" value="UniProtKB-UniRule"/>
</dbReference>
<dbReference type="EMBL" id="ADBJ01000022">
    <property type="protein sequence ID" value="EFA81830.1"/>
    <property type="molecule type" value="Genomic_DNA"/>
</dbReference>
<evidence type="ECO:0000256" key="12">
    <source>
        <dbReference type="ARBA" id="ARBA00034036"/>
    </source>
</evidence>
<keyword evidence="6 14" id="KW-0547">Nucleotide-binding</keyword>
<evidence type="ECO:0000259" key="18">
    <source>
        <dbReference type="Pfam" id="PF16212"/>
    </source>
</evidence>
<dbReference type="GO" id="GO:0016887">
    <property type="term" value="F:ATP hydrolysis activity"/>
    <property type="evidence" value="ECO:0007669"/>
    <property type="project" value="InterPro"/>
</dbReference>
<feature type="binding site" evidence="14">
    <location>
        <position position="794"/>
    </location>
    <ligand>
        <name>ATP</name>
        <dbReference type="ChEBI" id="CHEBI:30616"/>
    </ligand>
</feature>
<dbReference type="InterPro" id="IPR001757">
    <property type="entry name" value="P_typ_ATPase"/>
</dbReference>
<name>D3B9B8_HETP5</name>
<reference evidence="19 20" key="1">
    <citation type="journal article" date="2011" name="Genome Res.">
        <title>Phylogeny-wide analysis of social amoeba genomes highlights ancient origins for complex intercellular communication.</title>
        <authorList>
            <person name="Heidel A.J."/>
            <person name="Lawal H.M."/>
            <person name="Felder M."/>
            <person name="Schilde C."/>
            <person name="Helps N.R."/>
            <person name="Tunggal B."/>
            <person name="Rivero F."/>
            <person name="John U."/>
            <person name="Schleicher M."/>
            <person name="Eichinger L."/>
            <person name="Platzer M."/>
            <person name="Noegel A.A."/>
            <person name="Schaap P."/>
            <person name="Gloeckner G."/>
        </authorList>
    </citation>
    <scope>NUCLEOTIDE SEQUENCE [LARGE SCALE GENOMIC DNA]</scope>
    <source>
        <strain evidence="20">ATCC 26659 / Pp 5 / PN500</strain>
    </source>
</reference>
<dbReference type="Gene3D" id="2.70.150.10">
    <property type="entry name" value="Calcium-transporting ATPase, cytoplasmic transduction domain A"/>
    <property type="match status" value="1"/>
</dbReference>
<feature type="binding site" evidence="14">
    <location>
        <position position="764"/>
    </location>
    <ligand>
        <name>ATP</name>
        <dbReference type="ChEBI" id="CHEBI:30616"/>
    </ligand>
</feature>
<feature type="binding site" evidence="14">
    <location>
        <position position="547"/>
    </location>
    <ligand>
        <name>ATP</name>
        <dbReference type="ChEBI" id="CHEBI:30616"/>
    </ligand>
</feature>
<dbReference type="OMA" id="GSIIVWY"/>
<feature type="binding site" evidence="14">
    <location>
        <position position="338"/>
    </location>
    <ligand>
        <name>ATP</name>
        <dbReference type="ChEBI" id="CHEBI:30616"/>
    </ligand>
</feature>
<evidence type="ECO:0000256" key="8">
    <source>
        <dbReference type="ARBA" id="ARBA00022842"/>
    </source>
</evidence>
<dbReference type="SFLD" id="SFLDF00027">
    <property type="entry name" value="p-type_atpase"/>
    <property type="match status" value="1"/>
</dbReference>
<dbReference type="EC" id="7.6.2.1" evidence="16"/>
<feature type="binding site" evidence="14">
    <location>
        <position position="586"/>
    </location>
    <ligand>
        <name>ATP</name>
        <dbReference type="ChEBI" id="CHEBI:30616"/>
    </ligand>
</feature>
<feature type="binding site" evidence="14">
    <location>
        <position position="666"/>
    </location>
    <ligand>
        <name>ATP</name>
        <dbReference type="ChEBI" id="CHEBI:30616"/>
    </ligand>
</feature>
<evidence type="ECO:0000259" key="17">
    <source>
        <dbReference type="Pfam" id="PF00122"/>
    </source>
</evidence>
<dbReference type="InterPro" id="IPR006539">
    <property type="entry name" value="P-type_ATPase_IV"/>
</dbReference>
<dbReference type="Gene3D" id="3.40.50.1000">
    <property type="entry name" value="HAD superfamily/HAD-like"/>
    <property type="match status" value="2"/>
</dbReference>
<evidence type="ECO:0000256" key="9">
    <source>
        <dbReference type="ARBA" id="ARBA00022967"/>
    </source>
</evidence>
<feature type="binding site" evidence="14">
    <location>
        <position position="793"/>
    </location>
    <ligand>
        <name>ATP</name>
        <dbReference type="ChEBI" id="CHEBI:30616"/>
    </ligand>
</feature>
<dbReference type="InterPro" id="IPR008250">
    <property type="entry name" value="ATPase_P-typ_transduc_dom_A_sf"/>
</dbReference>
<keyword evidence="4 16" id="KW-0812">Transmembrane</keyword>
<gene>
    <name evidence="19" type="ORF">PPL_05062</name>
</gene>
<evidence type="ECO:0000256" key="4">
    <source>
        <dbReference type="ARBA" id="ARBA00022692"/>
    </source>
</evidence>
<dbReference type="GO" id="GO:0140326">
    <property type="term" value="F:ATPase-coupled intramembrane lipid transporter activity"/>
    <property type="evidence" value="ECO:0007669"/>
    <property type="project" value="UniProtKB-EC"/>
</dbReference>
<dbReference type="Proteomes" id="UP000001396">
    <property type="component" value="Unassembled WGS sequence"/>
</dbReference>
<evidence type="ECO:0000256" key="13">
    <source>
        <dbReference type="PIRSR" id="PIRSR606539-1"/>
    </source>
</evidence>
<dbReference type="FunCoup" id="D3B9B8">
    <property type="interactions" value="4"/>
</dbReference>
<evidence type="ECO:0000256" key="1">
    <source>
        <dbReference type="ARBA" id="ARBA00004127"/>
    </source>
</evidence>
<keyword evidence="10 16" id="KW-1133">Transmembrane helix</keyword>
<dbReference type="InterPro" id="IPR023214">
    <property type="entry name" value="HAD_sf"/>
</dbReference>
<dbReference type="InterPro" id="IPR023299">
    <property type="entry name" value="ATPase_P-typ_cyto_dom_N"/>
</dbReference>
<evidence type="ECO:0000256" key="5">
    <source>
        <dbReference type="ARBA" id="ARBA00022723"/>
    </source>
</evidence>
<keyword evidence="5 15" id="KW-0479">Metal-binding</keyword>
<comment type="similarity">
    <text evidence="2 16">Belongs to the cation transport ATPase (P-type) (TC 3.A.3) family. Type IV subfamily.</text>
</comment>
<evidence type="ECO:0000256" key="11">
    <source>
        <dbReference type="ARBA" id="ARBA00023136"/>
    </source>
</evidence>
<dbReference type="PANTHER" id="PTHR24092:SF180">
    <property type="entry name" value="PHOSPHOLIPID-TRANSPORTING ATPASE DNF1-RELATED"/>
    <property type="match status" value="1"/>
</dbReference>
<dbReference type="PRINTS" id="PR00119">
    <property type="entry name" value="CATATPASE"/>
</dbReference>
<dbReference type="InterPro" id="IPR018303">
    <property type="entry name" value="ATPase_P-typ_P_site"/>
</dbReference>
<dbReference type="FunFam" id="3.40.50.1000:FF:000203">
    <property type="entry name" value="Phospholipid-transporting ATPase"/>
    <property type="match status" value="1"/>
</dbReference>
<evidence type="ECO:0000313" key="19">
    <source>
        <dbReference type="EMBL" id="EFA81830.1"/>
    </source>
</evidence>
<evidence type="ECO:0000256" key="3">
    <source>
        <dbReference type="ARBA" id="ARBA00022448"/>
    </source>
</evidence>
<feature type="binding site" evidence="14">
    <location>
        <position position="668"/>
    </location>
    <ligand>
        <name>ATP</name>
        <dbReference type="ChEBI" id="CHEBI:30616"/>
    </ligand>
</feature>
<evidence type="ECO:0000256" key="14">
    <source>
        <dbReference type="PIRSR" id="PIRSR606539-2"/>
    </source>
</evidence>
<dbReference type="GeneID" id="31360548"/>
<comment type="caution">
    <text evidence="16">Lacks conserved residue(s) required for the propagation of feature annotation.</text>
</comment>
<evidence type="ECO:0000256" key="2">
    <source>
        <dbReference type="ARBA" id="ARBA00008109"/>
    </source>
</evidence>
<accession>D3B9B8</accession>
<protein>
    <recommendedName>
        <fullName evidence="16">Phospholipid-transporting ATPase</fullName>
        <ecNumber evidence="16">7.6.2.1</ecNumber>
    </recommendedName>
</protein>
<dbReference type="AlphaFoldDB" id="D3B9B8"/>
<keyword evidence="11 16" id="KW-0472">Membrane</keyword>
<evidence type="ECO:0000256" key="16">
    <source>
        <dbReference type="RuleBase" id="RU362033"/>
    </source>
</evidence>
<dbReference type="SUPFAM" id="SSF81653">
    <property type="entry name" value="Calcium ATPase, transduction domain A"/>
    <property type="match status" value="1"/>
</dbReference>
<dbReference type="STRING" id="670386.D3B9B8"/>
<dbReference type="SFLD" id="SFLDS00003">
    <property type="entry name" value="Haloacid_Dehalogenase"/>
    <property type="match status" value="1"/>
</dbReference>
<keyword evidence="7 14" id="KW-0067">ATP-binding</keyword>
<feature type="active site" description="4-aspartylphosphate intermediate" evidence="13">
    <location>
        <position position="338"/>
    </location>
</feature>
<dbReference type="InParanoid" id="D3B9B8"/>
<keyword evidence="9 16" id="KW-1278">Translocase</keyword>
<evidence type="ECO:0000256" key="7">
    <source>
        <dbReference type="ARBA" id="ARBA00022840"/>
    </source>
</evidence>
<dbReference type="GO" id="GO:0012505">
    <property type="term" value="C:endomembrane system"/>
    <property type="evidence" value="ECO:0007669"/>
    <property type="project" value="UniProtKB-SubCell"/>
</dbReference>
<dbReference type="NCBIfam" id="TIGR01652">
    <property type="entry name" value="ATPase-Plipid"/>
    <property type="match status" value="1"/>
</dbReference>
<dbReference type="Pfam" id="PF00122">
    <property type="entry name" value="E1-E2_ATPase"/>
    <property type="match status" value="1"/>
</dbReference>
<dbReference type="GO" id="GO:0000287">
    <property type="term" value="F:magnesium ion binding"/>
    <property type="evidence" value="ECO:0007669"/>
    <property type="project" value="UniProtKB-UniRule"/>
</dbReference>
<dbReference type="SUPFAM" id="SSF81660">
    <property type="entry name" value="Metal cation-transporting ATPase, ATP-binding domain N"/>
    <property type="match status" value="1"/>
</dbReference>
<dbReference type="Pfam" id="PF16212">
    <property type="entry name" value="PhoLip_ATPase_C"/>
    <property type="match status" value="1"/>
</dbReference>
<comment type="caution">
    <text evidence="19">The sequence shown here is derived from an EMBL/GenBank/DDBJ whole genome shotgun (WGS) entry which is preliminary data.</text>
</comment>
<sequence>MAIVLVVGMNAVKEAYEDYKRYKSDRLINNKNCKVIRDGIEVDEKWSRLAVGDIVVVRNNESFPADLVLLSTSGDVSPSICFVETSNLDGESNLKSKQALLETNQQLQSPTDFLTFQAKLQIESPSINLNSFHGVIKLLLTNENEQTDEEEEEVKDNNLNSISTFTTTSTSTYSLTLDQLLIRGTCLSNTDHVYGVVVYGGHQSKYMLNTRHTPYKRSRFDSYVNRILIAVFIFEFFLCLMSSLLGSTRYGRIGDTWYLPLGNDSTQDTLHLFFSFVVLFGGIAPFTMFLSLEFVRILQLITINRDKKMFHYESNSFACGRTSNLNEELGQVEYIFTDKTGTLTRNQMQVKKNMINNVVYQSRFYNSYHNGDNKNLKQSIKDNGNNNNKDKSKEEIELYEEEEEEYLGITMSKLGSSSDIENEMRSSNSSNSSNNINIKEEIDMNDPDTFEFFLALSICHSAIPESIDENGNIKYSSSSPDELALVKESSNMGIKFHTRTTNYLRINVLGIEREYKLLKVLEFDSDRKRMSVIVTHYDSDDIIMYCKGADSVILPRLLDYGDANNIVDLISSYKEHLHRFSCEGLRTLCVTKKIIPRDEYEPWSLKMNAANLLLNGRNERVGELSSEIEHGWSMLGIVGIEDRLQDRVPETIARLSDADIRIWMITGDKQETAINIGISCCLLDPEEDNYLILNETNILELQMKLELNLKQQLENIPQVNNNNSNNIRSIIIDGNTLSLLIGNKNLEDSFYKLANNVKSVVCCRFTPFQKSEVVRIVKERTSGITLAIGDGANDVSMIQRSHVGVGISGFEGRQAVLASDFAIAQFHYLERLVLVHGRWNYKRIATLLCYTFWKSIIISLIELWFNIFTGFSGSNIVDDINTLLLGVVYASVPVIIYGASDKDIDSVNIQNYPSLYKETQSSKNVRIKNVSTTPIFDNLINIYYKLKV</sequence>
<feature type="binding site" evidence="14">
    <location>
        <position position="667"/>
    </location>
    <ligand>
        <name>ATP</name>
        <dbReference type="ChEBI" id="CHEBI:30616"/>
    </ligand>
</feature>
<feature type="binding site" evidence="15">
    <location>
        <position position="790"/>
    </location>
    <ligand>
        <name>Mg(2+)</name>
        <dbReference type="ChEBI" id="CHEBI:18420"/>
    </ligand>
</feature>
<feature type="transmembrane region" description="Helical" evidence="16">
    <location>
        <begin position="847"/>
        <end position="868"/>
    </location>
</feature>
<keyword evidence="8 15" id="KW-0460">Magnesium</keyword>
<evidence type="ECO:0000313" key="20">
    <source>
        <dbReference type="Proteomes" id="UP000001396"/>
    </source>
</evidence>
<proteinExistence type="inferred from homology"/>
<dbReference type="RefSeq" id="XP_020433947.1">
    <property type="nucleotide sequence ID" value="XM_020575958.1"/>
</dbReference>
<feature type="binding site" evidence="15">
    <location>
        <position position="794"/>
    </location>
    <ligand>
        <name>Mg(2+)</name>
        <dbReference type="ChEBI" id="CHEBI:18420"/>
    </ligand>
</feature>
<dbReference type="InterPro" id="IPR044492">
    <property type="entry name" value="P_typ_ATPase_HD_dom"/>
</dbReference>
<feature type="binding site" evidence="14">
    <location>
        <position position="340"/>
    </location>
    <ligand>
        <name>ATP</name>
        <dbReference type="ChEBI" id="CHEBI:30616"/>
    </ligand>
</feature>
<keyword evidence="3" id="KW-0813">Transport</keyword>
<comment type="catalytic activity">
    <reaction evidence="12 16">
        <text>ATP + H2O + phospholipidSide 1 = ADP + phosphate + phospholipidSide 2.</text>
        <dbReference type="EC" id="7.6.2.1"/>
    </reaction>
</comment>
<keyword evidence="20" id="KW-1185">Reference proteome</keyword>
<feature type="transmembrane region" description="Helical" evidence="16">
    <location>
        <begin position="270"/>
        <end position="295"/>
    </location>
</feature>
<dbReference type="GO" id="GO:0045332">
    <property type="term" value="P:phospholipid translocation"/>
    <property type="evidence" value="ECO:0007669"/>
    <property type="project" value="TreeGrafter"/>
</dbReference>
<feature type="domain" description="P-type ATPase C-terminal" evidence="18">
    <location>
        <begin position="816"/>
        <end position="930"/>
    </location>
</feature>
<dbReference type="PANTHER" id="PTHR24092">
    <property type="entry name" value="PROBABLE PHOSPHOLIPID-TRANSPORTING ATPASE"/>
    <property type="match status" value="1"/>
</dbReference>
<dbReference type="GO" id="GO:0005886">
    <property type="term" value="C:plasma membrane"/>
    <property type="evidence" value="ECO:0007669"/>
    <property type="project" value="TreeGrafter"/>
</dbReference>
<dbReference type="SUPFAM" id="SSF56784">
    <property type="entry name" value="HAD-like"/>
    <property type="match status" value="1"/>
</dbReference>
<dbReference type="NCBIfam" id="TIGR01494">
    <property type="entry name" value="ATPase_P-type"/>
    <property type="match status" value="1"/>
</dbReference>
<feature type="binding site" evidence="14">
    <location>
        <position position="523"/>
    </location>
    <ligand>
        <name>ATP</name>
        <dbReference type="ChEBI" id="CHEBI:30616"/>
    </ligand>
</feature>
<feature type="binding site" evidence="15">
    <location>
        <position position="338"/>
    </location>
    <ligand>
        <name>Mg(2+)</name>
        <dbReference type="ChEBI" id="CHEBI:18420"/>
    </ligand>
</feature>
<dbReference type="PROSITE" id="PS00154">
    <property type="entry name" value="ATPASE_E1_E2"/>
    <property type="match status" value="1"/>
</dbReference>
<dbReference type="SUPFAM" id="SSF81665">
    <property type="entry name" value="Calcium ATPase, transmembrane domain M"/>
    <property type="match status" value="1"/>
</dbReference>
<evidence type="ECO:0000256" key="15">
    <source>
        <dbReference type="PIRSR" id="PIRSR606539-3"/>
    </source>
</evidence>
<comment type="cofactor">
    <cofactor evidence="15">
        <name>Mg(2+)</name>
        <dbReference type="ChEBI" id="CHEBI:18420"/>
    </cofactor>
</comment>
<feature type="binding site" evidence="15">
    <location>
        <position position="340"/>
    </location>
    <ligand>
        <name>Mg(2+)</name>
        <dbReference type="ChEBI" id="CHEBI:18420"/>
    </ligand>
</feature>
<dbReference type="InterPro" id="IPR032630">
    <property type="entry name" value="P_typ_ATPase_c"/>
</dbReference>
<feature type="binding site" evidence="14">
    <location>
        <position position="770"/>
    </location>
    <ligand>
        <name>ATP</name>
        <dbReference type="ChEBI" id="CHEBI:30616"/>
    </ligand>
</feature>
<dbReference type="InterPro" id="IPR036412">
    <property type="entry name" value="HAD-like_sf"/>
</dbReference>
<feature type="binding site" evidence="14">
    <location>
        <position position="482"/>
    </location>
    <ligand>
        <name>ATP</name>
        <dbReference type="ChEBI" id="CHEBI:30616"/>
    </ligand>
</feature>
<dbReference type="InterPro" id="IPR059000">
    <property type="entry name" value="ATPase_P-type_domA"/>
</dbReference>
<dbReference type="Gene3D" id="3.40.1110.10">
    <property type="entry name" value="Calcium-transporting ATPase, cytoplasmic domain N"/>
    <property type="match status" value="2"/>
</dbReference>
<evidence type="ECO:0000256" key="6">
    <source>
        <dbReference type="ARBA" id="ARBA00022741"/>
    </source>
</evidence>
<dbReference type="Pfam" id="PF13246">
    <property type="entry name" value="Cation_ATPase"/>
    <property type="match status" value="1"/>
</dbReference>
<organism evidence="19 20">
    <name type="scientific">Heterostelium pallidum (strain ATCC 26659 / Pp 5 / PN500)</name>
    <name type="common">Cellular slime mold</name>
    <name type="synonym">Polysphondylium pallidum</name>
    <dbReference type="NCBI Taxonomy" id="670386"/>
    <lineage>
        <taxon>Eukaryota</taxon>
        <taxon>Amoebozoa</taxon>
        <taxon>Evosea</taxon>
        <taxon>Eumycetozoa</taxon>
        <taxon>Dictyostelia</taxon>
        <taxon>Acytosteliales</taxon>
        <taxon>Acytosteliaceae</taxon>
        <taxon>Heterostelium</taxon>
    </lineage>
</organism>
<feature type="domain" description="P-type ATPase A" evidence="17">
    <location>
        <begin position="31"/>
        <end position="102"/>
    </location>
</feature>
<comment type="subcellular location">
    <subcellularLocation>
        <location evidence="1">Endomembrane system</location>
        <topology evidence="1">Multi-pass membrane protein</topology>
    </subcellularLocation>
    <subcellularLocation>
        <location evidence="16">Membrane</location>
        <topology evidence="16">Multi-pass membrane protein</topology>
    </subcellularLocation>
</comment>
<dbReference type="SFLD" id="SFLDG00002">
    <property type="entry name" value="C1.7:_P-type_atpase_like"/>
    <property type="match status" value="1"/>
</dbReference>
<feature type="transmembrane region" description="Helical" evidence="16">
    <location>
        <begin position="227"/>
        <end position="250"/>
    </location>
</feature>
<feature type="binding site" evidence="14">
    <location>
        <position position="339"/>
    </location>
    <ligand>
        <name>ATP</name>
        <dbReference type="ChEBI" id="CHEBI:30616"/>
    </ligand>
</feature>